<dbReference type="PATRIC" id="fig|1107882.3.peg.6186"/>
<reference evidence="1 2" key="1">
    <citation type="journal article" date="2012" name="J. Bacteriol.">
        <title>Draft Genome Sequence of Mesorhizobium alhagi CCNWXJ12-2T, a Novel Salt-Resistant Species Isolated from the Desert of Northwestern China.</title>
        <authorList>
            <person name="Zhou M."/>
            <person name="Chen W."/>
            <person name="Chen H."/>
            <person name="Wei G."/>
        </authorList>
    </citation>
    <scope>NUCLEOTIDE SEQUENCE [LARGE SCALE GENOMIC DNA]</scope>
    <source>
        <strain evidence="1 2">CCNWXJ12-2</strain>
    </source>
</reference>
<accession>H0I1Q5</accession>
<evidence type="ECO:0000313" key="2">
    <source>
        <dbReference type="Proteomes" id="UP000003250"/>
    </source>
</evidence>
<evidence type="ECO:0000313" key="1">
    <source>
        <dbReference type="EMBL" id="EHK53119.1"/>
    </source>
</evidence>
<sequence>MNEKALTTLFTDVWALRLVMQNEIRRAAARSGEFAEFLAKRHEEVHDDARRIQTDEPTRMVIDAAIDRFFAPLLQGPPPPAES</sequence>
<name>H0I1Q5_9HYPH</name>
<gene>
    <name evidence="1" type="ORF">MAXJ12_31964</name>
</gene>
<proteinExistence type="predicted"/>
<keyword evidence="2" id="KW-1185">Reference proteome</keyword>
<protein>
    <submittedName>
        <fullName evidence="1">Uncharacterized protein</fullName>
    </submittedName>
</protein>
<dbReference type="AlphaFoldDB" id="H0I1Q5"/>
<dbReference type="Proteomes" id="UP000003250">
    <property type="component" value="Unassembled WGS sequence"/>
</dbReference>
<organism evidence="1 2">
    <name type="scientific">Mesorhizobium alhagi CCNWXJ12-2</name>
    <dbReference type="NCBI Taxonomy" id="1107882"/>
    <lineage>
        <taxon>Bacteria</taxon>
        <taxon>Pseudomonadati</taxon>
        <taxon>Pseudomonadota</taxon>
        <taxon>Alphaproteobacteria</taxon>
        <taxon>Hyphomicrobiales</taxon>
        <taxon>Phyllobacteriaceae</taxon>
        <taxon>Allomesorhizobium</taxon>
    </lineage>
</organism>
<dbReference type="EMBL" id="AHAM01000286">
    <property type="protein sequence ID" value="EHK53119.1"/>
    <property type="molecule type" value="Genomic_DNA"/>
</dbReference>